<comment type="caution">
    <text evidence="10">The sequence shown here is derived from an EMBL/GenBank/DDBJ whole genome shotgun (WGS) entry which is preliminary data.</text>
</comment>
<dbReference type="STRING" id="10195.A0A3M7R4K3"/>
<dbReference type="InterPro" id="IPR043565">
    <property type="entry name" value="PAX_fam"/>
</dbReference>
<dbReference type="Gene3D" id="1.10.10.10">
    <property type="entry name" value="Winged helix-like DNA-binding domain superfamily/Winged helix DNA-binding domain"/>
    <property type="match status" value="2"/>
</dbReference>
<dbReference type="PANTHER" id="PTHR45636:SF31">
    <property type="entry name" value="PAIRED BOX PROTEIN 2 HOMOLOG-RELATED"/>
    <property type="match status" value="1"/>
</dbReference>
<dbReference type="SMART" id="SM00351">
    <property type="entry name" value="PAX"/>
    <property type="match status" value="1"/>
</dbReference>
<gene>
    <name evidence="10" type="ORF">BpHYR1_028315</name>
</gene>
<dbReference type="GO" id="GO:0000978">
    <property type="term" value="F:RNA polymerase II cis-regulatory region sequence-specific DNA binding"/>
    <property type="evidence" value="ECO:0007669"/>
    <property type="project" value="TreeGrafter"/>
</dbReference>
<evidence type="ECO:0000259" key="9">
    <source>
        <dbReference type="PROSITE" id="PS51057"/>
    </source>
</evidence>
<evidence type="ECO:0000256" key="5">
    <source>
        <dbReference type="ARBA" id="ARBA00023125"/>
    </source>
</evidence>
<feature type="region of interest" description="Disordered" evidence="8">
    <location>
        <begin position="96"/>
        <end position="140"/>
    </location>
</feature>
<keyword evidence="7" id="KW-0539">Nucleus</keyword>
<evidence type="ECO:0000313" key="10">
    <source>
        <dbReference type="EMBL" id="RNA18158.1"/>
    </source>
</evidence>
<proteinExistence type="predicted"/>
<sequence length="811" mass="90445">MDDSRSSSSSINLLNAEQSSLEHDLMYKKFQSLDCDQEFEEAVRKCENNENINTNFMEQKAPSPDMLSAHKASTLSAADDKKAELFLAHSVSSGLAESMAKGAKKPRKSKKSTLKPNQSLNNSNSSTETDPNSSTSDKNYNLESNVNQLGGSFVNGRPLPDDVRKLIVELAQKGTRPCDISKKLKVSHGCVSKILAKFNSTGSIKPGLIGGSKPKVATSDVIESITMYKVRNPNMFAWEIREMLIKDGVCSQDKVPSVSSINRIVRSKQKTKLDINNNSSEKNESVSKKSKKLVNNGQLSVNSSPSSCTPSSFSSSSSNSSAESSQIFTFPTGNLNLPTINEQFQPLSTSTNDSQFDLNDPKSNILFGQLIQSPNGNVNGRAPNQITPANRLNNSETLMQYYAPNYSPEQTQSPHVINSQLIQYNHDNDEDSSEENHYMHLHHPLSHVHHNSKRSKIDSDTENNILQYQLSKPIATNPTNHMHQYYELFNNGETNNQQPFQFTVNSSPSQTHGNPTYMNHLLMNEQNLHQNETNNFSFNNLEPSNNMSNSTLYFEERSIRRSISPKNNELGDRSTGHHHAHHGHHNLNHHHILQQQYLSQSNYSNGSSGYNLVTSPPVSDKMFPDYSNNLLIDNDNYPNLHIAGANHSNTSSNQHNTNFHNHFHFINGHHLNGHHLHHLNATSSVTEERPGCERAQSSMSNESSNSNNMGGYYINHNNGVYFVDENGTMNPRNLIMDGRNSENEANNQNGYSDSSNGCLLIKPTHFRPEQVNGSMISNNGSSTNSTFTELQPASNIFNQISNMESKNLVYR</sequence>
<keyword evidence="2" id="KW-0217">Developmental protein</keyword>
<dbReference type="PROSITE" id="PS51057">
    <property type="entry name" value="PAIRED_2"/>
    <property type="match status" value="1"/>
</dbReference>
<dbReference type="InterPro" id="IPR036388">
    <property type="entry name" value="WH-like_DNA-bd_sf"/>
</dbReference>
<dbReference type="PROSITE" id="PS00034">
    <property type="entry name" value="PAIRED_1"/>
    <property type="match status" value="1"/>
</dbReference>
<dbReference type="Proteomes" id="UP000276133">
    <property type="component" value="Unassembled WGS sequence"/>
</dbReference>
<feature type="region of interest" description="Disordered" evidence="8">
    <location>
        <begin position="565"/>
        <end position="584"/>
    </location>
</feature>
<comment type="subcellular location">
    <subcellularLocation>
        <location evidence="1">Nucleus</location>
    </subcellularLocation>
</comment>
<evidence type="ECO:0000313" key="11">
    <source>
        <dbReference type="Proteomes" id="UP000276133"/>
    </source>
</evidence>
<keyword evidence="5" id="KW-0238">DNA-binding</keyword>
<dbReference type="SUPFAM" id="SSF46689">
    <property type="entry name" value="Homeodomain-like"/>
    <property type="match status" value="1"/>
</dbReference>
<dbReference type="FunFam" id="1.10.10.10:FF:000003">
    <property type="entry name" value="Paired box protein Pax-6"/>
    <property type="match status" value="1"/>
</dbReference>
<dbReference type="Pfam" id="PF00292">
    <property type="entry name" value="PAX"/>
    <property type="match status" value="1"/>
</dbReference>
<protein>
    <submittedName>
        <fullName evidence="10">Paired box Pax-5-like</fullName>
    </submittedName>
</protein>
<name>A0A3M7R4K3_BRAPC</name>
<evidence type="ECO:0000256" key="4">
    <source>
        <dbReference type="ARBA" id="ARBA00023015"/>
    </source>
</evidence>
<evidence type="ECO:0000256" key="6">
    <source>
        <dbReference type="ARBA" id="ARBA00023163"/>
    </source>
</evidence>
<feature type="domain" description="Paired" evidence="9">
    <location>
        <begin position="142"/>
        <end position="268"/>
    </location>
</feature>
<evidence type="ECO:0000256" key="1">
    <source>
        <dbReference type="ARBA" id="ARBA00004123"/>
    </source>
</evidence>
<feature type="compositionally biased region" description="Polar residues" evidence="8">
    <location>
        <begin position="117"/>
        <end position="140"/>
    </location>
</feature>
<feature type="region of interest" description="Disordered" evidence="8">
    <location>
        <begin position="274"/>
        <end position="325"/>
    </location>
</feature>
<reference evidence="10 11" key="1">
    <citation type="journal article" date="2018" name="Sci. Rep.">
        <title>Genomic signatures of local adaptation to the degree of environmental predictability in rotifers.</title>
        <authorList>
            <person name="Franch-Gras L."/>
            <person name="Hahn C."/>
            <person name="Garcia-Roger E.M."/>
            <person name="Carmona M.J."/>
            <person name="Serra M."/>
            <person name="Gomez A."/>
        </authorList>
    </citation>
    <scope>NUCLEOTIDE SEQUENCE [LARGE SCALE GENOMIC DNA]</scope>
    <source>
        <strain evidence="10">HYR1</strain>
    </source>
</reference>
<dbReference type="GO" id="GO:0005634">
    <property type="term" value="C:nucleus"/>
    <property type="evidence" value="ECO:0007669"/>
    <property type="project" value="UniProtKB-SubCell"/>
</dbReference>
<keyword evidence="3" id="KW-0563">Paired box</keyword>
<dbReference type="InterPro" id="IPR009057">
    <property type="entry name" value="Homeodomain-like_sf"/>
</dbReference>
<keyword evidence="6" id="KW-0804">Transcription</keyword>
<keyword evidence="4" id="KW-0805">Transcription regulation</keyword>
<dbReference type="AlphaFoldDB" id="A0A3M7R4K3"/>
<feature type="compositionally biased region" description="Low complexity" evidence="8">
    <location>
        <begin position="293"/>
        <end position="325"/>
    </location>
</feature>
<evidence type="ECO:0000256" key="8">
    <source>
        <dbReference type="SAM" id="MobiDB-lite"/>
    </source>
</evidence>
<keyword evidence="11" id="KW-1185">Reference proteome</keyword>
<organism evidence="10 11">
    <name type="scientific">Brachionus plicatilis</name>
    <name type="common">Marine rotifer</name>
    <name type="synonym">Brachionus muelleri</name>
    <dbReference type="NCBI Taxonomy" id="10195"/>
    <lineage>
        <taxon>Eukaryota</taxon>
        <taxon>Metazoa</taxon>
        <taxon>Spiralia</taxon>
        <taxon>Gnathifera</taxon>
        <taxon>Rotifera</taxon>
        <taxon>Eurotatoria</taxon>
        <taxon>Monogononta</taxon>
        <taxon>Pseudotrocha</taxon>
        <taxon>Ploima</taxon>
        <taxon>Brachionidae</taxon>
        <taxon>Brachionus</taxon>
    </lineage>
</organism>
<evidence type="ECO:0000256" key="3">
    <source>
        <dbReference type="ARBA" id="ARBA00022724"/>
    </source>
</evidence>
<accession>A0A3M7R4K3</accession>
<dbReference type="PRINTS" id="PR00027">
    <property type="entry name" value="PAIREDBOX"/>
</dbReference>
<evidence type="ECO:0000256" key="2">
    <source>
        <dbReference type="ARBA" id="ARBA00022473"/>
    </source>
</evidence>
<dbReference type="OrthoDB" id="10560696at2759"/>
<dbReference type="InterPro" id="IPR043182">
    <property type="entry name" value="PAIRED_DNA-bd_dom"/>
</dbReference>
<feature type="compositionally biased region" description="Basic residues" evidence="8">
    <location>
        <begin position="102"/>
        <end position="113"/>
    </location>
</feature>
<dbReference type="EMBL" id="REGN01004302">
    <property type="protein sequence ID" value="RNA18158.1"/>
    <property type="molecule type" value="Genomic_DNA"/>
</dbReference>
<evidence type="ECO:0000256" key="7">
    <source>
        <dbReference type="ARBA" id="ARBA00023242"/>
    </source>
</evidence>
<dbReference type="PANTHER" id="PTHR45636">
    <property type="entry name" value="PAIRED BOX PROTEIN PAX-6-RELATED-RELATED"/>
    <property type="match status" value="1"/>
</dbReference>
<dbReference type="InterPro" id="IPR001523">
    <property type="entry name" value="Paired_dom"/>
</dbReference>
<dbReference type="GO" id="GO:0000981">
    <property type="term" value="F:DNA-binding transcription factor activity, RNA polymerase II-specific"/>
    <property type="evidence" value="ECO:0007669"/>
    <property type="project" value="TreeGrafter"/>
</dbReference>